<dbReference type="Proteomes" id="UP001181693">
    <property type="component" value="Unassembled WGS sequence"/>
</dbReference>
<proteinExistence type="predicted"/>
<name>A0AAV3AEH5_PYXAD</name>
<reference evidence="1" key="1">
    <citation type="thesis" date="2020" institute="ProQuest LLC" country="789 East Eisenhower Parkway, Ann Arbor, MI, USA">
        <title>Comparative Genomics and Chromosome Evolution.</title>
        <authorList>
            <person name="Mudd A.B."/>
        </authorList>
    </citation>
    <scope>NUCLEOTIDE SEQUENCE</scope>
    <source>
        <strain evidence="1">1538</strain>
        <tissue evidence="1">Blood</tissue>
    </source>
</reference>
<comment type="caution">
    <text evidence="1">The sequence shown here is derived from an EMBL/GenBank/DDBJ whole genome shotgun (WGS) entry which is preliminary data.</text>
</comment>
<gene>
    <name evidence="1" type="ORF">GDO54_012899</name>
</gene>
<accession>A0AAV3AEH5</accession>
<protein>
    <submittedName>
        <fullName evidence="1">Uncharacterized protein</fullName>
    </submittedName>
</protein>
<dbReference type="AlphaFoldDB" id="A0AAV3AEH5"/>
<evidence type="ECO:0000313" key="2">
    <source>
        <dbReference type="Proteomes" id="UP001181693"/>
    </source>
</evidence>
<sequence>MRRPYSSASEGSPKQSAVVFRRSTNKERSCECRCSSCAERRESWLFRFFFTIWCRAWRRVPSSRIVLVSLSSFKRSESDK</sequence>
<organism evidence="1 2">
    <name type="scientific">Pyxicephalus adspersus</name>
    <name type="common">African bullfrog</name>
    <dbReference type="NCBI Taxonomy" id="30357"/>
    <lineage>
        <taxon>Eukaryota</taxon>
        <taxon>Metazoa</taxon>
        <taxon>Chordata</taxon>
        <taxon>Craniata</taxon>
        <taxon>Vertebrata</taxon>
        <taxon>Euteleostomi</taxon>
        <taxon>Amphibia</taxon>
        <taxon>Batrachia</taxon>
        <taxon>Anura</taxon>
        <taxon>Neobatrachia</taxon>
        <taxon>Ranoidea</taxon>
        <taxon>Pyxicephalidae</taxon>
        <taxon>Pyxicephalinae</taxon>
        <taxon>Pyxicephalus</taxon>
    </lineage>
</organism>
<keyword evidence="2" id="KW-1185">Reference proteome</keyword>
<dbReference type="EMBL" id="DYDO01000005">
    <property type="protein sequence ID" value="DBA25363.1"/>
    <property type="molecule type" value="Genomic_DNA"/>
</dbReference>
<evidence type="ECO:0000313" key="1">
    <source>
        <dbReference type="EMBL" id="DBA25363.1"/>
    </source>
</evidence>